<evidence type="ECO:0000256" key="3">
    <source>
        <dbReference type="ARBA" id="ARBA00022801"/>
    </source>
</evidence>
<protein>
    <recommendedName>
        <fullName evidence="6">Peptidase S8/S53 domain-containing protein</fullName>
    </recommendedName>
</protein>
<dbReference type="PANTHER" id="PTHR43806:SF11">
    <property type="entry name" value="CEREVISIN-RELATED"/>
    <property type="match status" value="1"/>
</dbReference>
<dbReference type="InterPro" id="IPR000209">
    <property type="entry name" value="Peptidase_S8/S53_dom"/>
</dbReference>
<evidence type="ECO:0000313" key="7">
    <source>
        <dbReference type="EMBL" id="MBP2020418.1"/>
    </source>
</evidence>
<dbReference type="Gene3D" id="3.40.50.200">
    <property type="entry name" value="Peptidase S8/S53 domain"/>
    <property type="match status" value="1"/>
</dbReference>
<dbReference type="PROSITE" id="PS51892">
    <property type="entry name" value="SUBTILASE"/>
    <property type="match status" value="1"/>
</dbReference>
<dbReference type="Proteomes" id="UP001519308">
    <property type="component" value="Unassembled WGS sequence"/>
</dbReference>
<accession>A0ABS4JY11</accession>
<feature type="active site" description="Charge relay system" evidence="5">
    <location>
        <position position="345"/>
    </location>
</feature>
<keyword evidence="2 5" id="KW-0645">Protease</keyword>
<gene>
    <name evidence="7" type="ORF">J2Z44_000199</name>
</gene>
<dbReference type="EMBL" id="JAGGLL010000001">
    <property type="protein sequence ID" value="MBP2020418.1"/>
    <property type="molecule type" value="Genomic_DNA"/>
</dbReference>
<keyword evidence="8" id="KW-1185">Reference proteome</keyword>
<evidence type="ECO:0000256" key="1">
    <source>
        <dbReference type="ARBA" id="ARBA00011073"/>
    </source>
</evidence>
<dbReference type="Pfam" id="PF00082">
    <property type="entry name" value="Peptidase_S8"/>
    <property type="match status" value="1"/>
</dbReference>
<feature type="active site" description="Charge relay system" evidence="5">
    <location>
        <position position="164"/>
    </location>
</feature>
<feature type="domain" description="Peptidase S8/S53" evidence="6">
    <location>
        <begin position="125"/>
        <end position="261"/>
    </location>
</feature>
<reference evidence="7 8" key="1">
    <citation type="submission" date="2021-03" db="EMBL/GenBank/DDBJ databases">
        <title>Genomic Encyclopedia of Type Strains, Phase IV (KMG-IV): sequencing the most valuable type-strain genomes for metagenomic binning, comparative biology and taxonomic classification.</title>
        <authorList>
            <person name="Goeker M."/>
        </authorList>
    </citation>
    <scope>NUCLEOTIDE SEQUENCE [LARGE SCALE GENOMIC DNA]</scope>
    <source>
        <strain evidence="7 8">DSM 28650</strain>
    </source>
</reference>
<evidence type="ECO:0000313" key="8">
    <source>
        <dbReference type="Proteomes" id="UP001519308"/>
    </source>
</evidence>
<evidence type="ECO:0000259" key="6">
    <source>
        <dbReference type="Pfam" id="PF00082"/>
    </source>
</evidence>
<dbReference type="SUPFAM" id="SSF52743">
    <property type="entry name" value="Subtilisin-like"/>
    <property type="match status" value="1"/>
</dbReference>
<feature type="active site" description="Charge relay system" evidence="5">
    <location>
        <position position="134"/>
    </location>
</feature>
<evidence type="ECO:0000256" key="2">
    <source>
        <dbReference type="ARBA" id="ARBA00022670"/>
    </source>
</evidence>
<keyword evidence="3 5" id="KW-0378">Hydrolase</keyword>
<proteinExistence type="inferred from homology"/>
<name>A0ABS4JY11_9CLOT</name>
<dbReference type="RefSeq" id="WP_021284365.1">
    <property type="nucleotide sequence ID" value="NZ_JAGGLL010000001.1"/>
</dbReference>
<dbReference type="InterPro" id="IPR036852">
    <property type="entry name" value="Peptidase_S8/S53_dom_sf"/>
</dbReference>
<comment type="similarity">
    <text evidence="1 5">Belongs to the peptidase S8 family.</text>
</comment>
<dbReference type="InterPro" id="IPR050131">
    <property type="entry name" value="Peptidase_S8_subtilisin-like"/>
</dbReference>
<organism evidence="7 8">
    <name type="scientific">Clostridium punense</name>
    <dbReference type="NCBI Taxonomy" id="1054297"/>
    <lineage>
        <taxon>Bacteria</taxon>
        <taxon>Bacillati</taxon>
        <taxon>Bacillota</taxon>
        <taxon>Clostridia</taxon>
        <taxon>Eubacteriales</taxon>
        <taxon>Clostridiaceae</taxon>
        <taxon>Clostridium</taxon>
    </lineage>
</organism>
<sequence length="409" mass="46347">MKKSILVAIAIVILFCGGYLLNNKLLKDKEVSNYLQKTYELPAFEEDFPSPKKVNLMQVDLRGKDLSALDINDRSKDLFYAYFDTTTKWPSKDKMPKDYNPKEILDMGKDPGLEVRKLHKQGITGKNIGIAILDSPLKNKHKEYYDRIKHYEELFNPRTDNLMHGPAVASIAAGKTVGVAPKADIYYFAVNNTYTDKSGSSRYDFEKVAIAIDKVIELNKGLPKNKKIKVISMSMGCLPEDKGYKEFKEAVDKATKEGIFTISTSLPDTHGFEFTGAGRHPTNNPNEVSSYSAGKFWEGAIFSRKTPEQFLDSDKNCLYFPMDSRTIAGSNYDDEYTFYRYGAYSWIVPYISGLYVLACEANPEVTPELFWKTAMETSKATKVDYKSKTFEIKHVVSPVDLINKLKLLN</sequence>
<evidence type="ECO:0000256" key="5">
    <source>
        <dbReference type="PROSITE-ProRule" id="PRU01240"/>
    </source>
</evidence>
<comment type="caution">
    <text evidence="7">The sequence shown here is derived from an EMBL/GenBank/DDBJ whole genome shotgun (WGS) entry which is preliminary data.</text>
</comment>
<evidence type="ECO:0000256" key="4">
    <source>
        <dbReference type="ARBA" id="ARBA00022825"/>
    </source>
</evidence>
<keyword evidence="4 5" id="KW-0720">Serine protease</keyword>
<dbReference type="PANTHER" id="PTHR43806">
    <property type="entry name" value="PEPTIDASE S8"/>
    <property type="match status" value="1"/>
</dbReference>